<evidence type="ECO:0000259" key="2">
    <source>
        <dbReference type="Pfam" id="PF04168"/>
    </source>
</evidence>
<dbReference type="eggNOG" id="COG2307">
    <property type="taxonomic scope" value="Bacteria"/>
</dbReference>
<dbReference type="Pfam" id="PF14403">
    <property type="entry name" value="CP_ATPgrasp_2"/>
    <property type="match status" value="1"/>
</dbReference>
<reference evidence="4 5" key="1">
    <citation type="journal article" date="2010" name="Stand. Genomic Sci.">
        <title>Complete genome sequence of Segniliparus rotundus type strain (CDC 1076).</title>
        <authorList>
            <person name="Sikorski J."/>
            <person name="Lapidus A."/>
            <person name="Copeland A."/>
            <person name="Misra M."/>
            <person name="Glavina Del Rio T."/>
            <person name="Nolan M."/>
            <person name="Lucas S."/>
            <person name="Chen F."/>
            <person name="Tice H."/>
            <person name="Cheng J.F."/>
            <person name="Jando M."/>
            <person name="Schneider S."/>
            <person name="Bruce D."/>
            <person name="Goodwin L."/>
            <person name="Pitluck S."/>
            <person name="Liolios K."/>
            <person name="Mikhailova N."/>
            <person name="Pati A."/>
            <person name="Ivanova N."/>
            <person name="Mavromatis K."/>
            <person name="Chen A."/>
            <person name="Palaniappan K."/>
            <person name="Chertkov O."/>
            <person name="Land M."/>
            <person name="Hauser L."/>
            <person name="Chang Y.J."/>
            <person name="Jeffries C.D."/>
            <person name="Brettin T."/>
            <person name="Detter J.C."/>
            <person name="Han C."/>
            <person name="Rohde M."/>
            <person name="Goker M."/>
            <person name="Bristow J."/>
            <person name="Eisen J.A."/>
            <person name="Markowitz V."/>
            <person name="Hugenholtz P."/>
            <person name="Kyrpides N.C."/>
            <person name="Klenk H.P."/>
        </authorList>
    </citation>
    <scope>NUCLEOTIDE SEQUENCE [LARGE SCALE GENOMIC DNA]</scope>
    <source>
        <strain evidence="5">ATCC BAA-972 / CDC 1076 / CIP 108378 / DSM 44985 / JCM 13578</strain>
    </source>
</reference>
<accession>D6Z885</accession>
<evidence type="ECO:0000256" key="1">
    <source>
        <dbReference type="SAM" id="MobiDB-lite"/>
    </source>
</evidence>
<dbReference type="OrthoDB" id="9803842at2"/>
<dbReference type="STRING" id="640132.Srot_1705"/>
<dbReference type="PANTHER" id="PTHR34595:SF2">
    <property type="entry name" value="BLR2978 PROTEIN"/>
    <property type="match status" value="1"/>
</dbReference>
<protein>
    <submittedName>
        <fullName evidence="4">Uncharacterized protein</fullName>
    </submittedName>
</protein>
<dbReference type="HOGENOM" id="CLU_013951_0_0_11"/>
<feature type="domain" description="Circularly permuted ATP-grasp type 2" evidence="3">
    <location>
        <begin position="105"/>
        <end position="486"/>
    </location>
</feature>
<dbReference type="PANTHER" id="PTHR34595">
    <property type="entry name" value="BLR5612 PROTEIN"/>
    <property type="match status" value="1"/>
</dbReference>
<dbReference type="Gene3D" id="3.40.50.11290">
    <property type="match status" value="1"/>
</dbReference>
<dbReference type="eggNOG" id="COG2308">
    <property type="taxonomic scope" value="Bacteria"/>
</dbReference>
<gene>
    <name evidence="4" type="ordered locus">Srot_1705</name>
</gene>
<dbReference type="InterPro" id="IPR051680">
    <property type="entry name" value="ATP-dep_Glu-Cys_Ligase-2"/>
</dbReference>
<evidence type="ECO:0000313" key="4">
    <source>
        <dbReference type="EMBL" id="ADG98165.1"/>
    </source>
</evidence>
<dbReference type="Pfam" id="PF04168">
    <property type="entry name" value="Alpha-E"/>
    <property type="match status" value="1"/>
</dbReference>
<organism evidence="4 5">
    <name type="scientific">Segniliparus rotundus (strain ATCC BAA-972 / CDC 1076 / CIP 108378 / DSM 44985 / JCM 13578)</name>
    <dbReference type="NCBI Taxonomy" id="640132"/>
    <lineage>
        <taxon>Bacteria</taxon>
        <taxon>Bacillati</taxon>
        <taxon>Actinomycetota</taxon>
        <taxon>Actinomycetes</taxon>
        <taxon>Mycobacteriales</taxon>
        <taxon>Segniliparaceae</taxon>
        <taxon>Segniliparus</taxon>
    </lineage>
</organism>
<evidence type="ECO:0000313" key="5">
    <source>
        <dbReference type="Proteomes" id="UP000002247"/>
    </source>
</evidence>
<sequence length="889" mass="95597">MSPAGLGSQAQQVLFGEVSEGYDELTDDDGQPRAHWSELLSSLAPLGPQGLGHLRARVARQVDSDGVTYNPVGAPELATARAAPLGEGHGRVLGAPASWPLDPIPLVLSAHDWSSLEEGLAQRARLFVALLADLYGPQRVLEQGLVPPELVFAHRGYLRMALQAPSPPKPVFLHAVELGRGPSGNFVVHADRTQAPSGVGYAVAGRRVLMRSAPGVFQAVAPRSLGPFIQELRLALLDAAPAGVEDPTVVVLSPGTGSETAFDQAHLALLMGFPLVQAPDLMVREGKLWMRSLGTLKRVDVVLRRVDSQFVDPLDLRPDSQLGIAGLVEAANRGTVTIVNSIGSGVLENPALAVFLPQLARTLLDEELLLENATVLWGGLPADREKLAEGSAELVIRDVVTGAAHAGAAWSAGERERFVKQLAAQPWRWVGQLPMRLGSAPVLPADAGLSRGDEAALLQGAPVLLRCFTVTHGNEQMVLPGGLGQVMTRNGNAMLPASAATKDIWVMQPETGAARGKKTGEQGARVVASDWGRRPNAGETPPQLSARADESVTSPRVLADLFWIGRYGERAEALARLLIVIRERLQEQQSAGRRDAPFTEPLRSLFAAVEQITAGPALDTGMSVDLALQELRALTFDRDRPGSLAQSADRLGNAAQGVRDQLSVDTWMVLADLERALEGPVRHSAQSSWADEIVQLAIAQSQALAGMLALSGLASESMVHDAGWRLMDIGKRIERGLQLTALVRATLVQPQDADAERPLAEAVLSSVESAVTYRRRNHLRVRISTVAELLFFDGDNPRSLLYQLEALRRNLMALPDAARSTRAEHSLESLFSLLRRVEPDELERISAEGERAVLAQWSGAVHDGLRELATIIERSRLTPPSRMRPLWAG</sequence>
<keyword evidence="5" id="KW-1185">Reference proteome</keyword>
<dbReference type="InterPro" id="IPR025841">
    <property type="entry name" value="CP_ATPgrasp_2"/>
</dbReference>
<name>D6Z885_SEGRD</name>
<dbReference type="Proteomes" id="UP000002247">
    <property type="component" value="Chromosome"/>
</dbReference>
<dbReference type="SUPFAM" id="SSF56059">
    <property type="entry name" value="Glutathione synthetase ATP-binding domain-like"/>
    <property type="match status" value="1"/>
</dbReference>
<dbReference type="InterPro" id="IPR007296">
    <property type="entry name" value="DUF403"/>
</dbReference>
<dbReference type="RefSeq" id="WP_013138618.1">
    <property type="nucleotide sequence ID" value="NC_014168.1"/>
</dbReference>
<dbReference type="AlphaFoldDB" id="D6Z885"/>
<proteinExistence type="predicted"/>
<feature type="region of interest" description="Disordered" evidence="1">
    <location>
        <begin position="530"/>
        <end position="550"/>
    </location>
</feature>
<dbReference type="KEGG" id="srt:Srot_1705"/>
<evidence type="ECO:0000259" key="3">
    <source>
        <dbReference type="Pfam" id="PF14403"/>
    </source>
</evidence>
<feature type="domain" description="DUF403" evidence="2">
    <location>
        <begin position="555"/>
        <end position="874"/>
    </location>
</feature>
<dbReference type="EMBL" id="CP001958">
    <property type="protein sequence ID" value="ADG98165.1"/>
    <property type="molecule type" value="Genomic_DNA"/>
</dbReference>